<name>A0A5C6UP19_9SPHN</name>
<keyword evidence="8 10" id="KW-1133">Transmembrane helix</keyword>
<keyword evidence="7 10" id="KW-0812">Transmembrane</keyword>
<dbReference type="Gene3D" id="3.10.610.10">
    <property type="entry name" value="GSPII I/J protein-like"/>
    <property type="match status" value="1"/>
</dbReference>
<evidence type="ECO:0000256" key="1">
    <source>
        <dbReference type="ARBA" id="ARBA00004377"/>
    </source>
</evidence>
<evidence type="ECO:0000313" key="11">
    <source>
        <dbReference type="EMBL" id="TXC74334.1"/>
    </source>
</evidence>
<comment type="similarity">
    <text evidence="2">Belongs to the GSP J family.</text>
</comment>
<evidence type="ECO:0000256" key="10">
    <source>
        <dbReference type="SAM" id="Phobius"/>
    </source>
</evidence>
<dbReference type="Pfam" id="PF11612">
    <property type="entry name" value="T2SSJ"/>
    <property type="match status" value="1"/>
</dbReference>
<dbReference type="SUPFAM" id="SSF54523">
    <property type="entry name" value="Pili subunits"/>
    <property type="match status" value="1"/>
</dbReference>
<sequence length="211" mass="22292">MTPVPDQIPAEREAGFTLIEMLVALVIFAILAGAGVGLLRASVDTQSAVEIRLADVTAIERLRLVLGADLSQAVDRPTRGTGGSTNAAFVGQSDRFTLVRGGVANLDAYPRSSLHRIAWQSNNATVERRAFAVLDGDNSGQAAVLASNIAMLSFRYRGAHGNWTSTWPVDGGPPLPRAVETTLQREGEAPLTIVIALPWSPSPIAATEAQP</sequence>
<reference evidence="11 12" key="1">
    <citation type="submission" date="2019-08" db="EMBL/GenBank/DDBJ databases">
        <title>Sphingorhabdus soil sp. nov., isolated from arctic soil.</title>
        <authorList>
            <person name="Liu Y."/>
        </authorList>
    </citation>
    <scope>NUCLEOTIDE SEQUENCE [LARGE SCALE GENOMIC DNA]</scope>
    <source>
        <strain evidence="11 12">D-2Q-5-6</strain>
    </source>
</reference>
<keyword evidence="9 10" id="KW-0472">Membrane</keyword>
<evidence type="ECO:0000256" key="3">
    <source>
        <dbReference type="ARBA" id="ARBA00021539"/>
    </source>
</evidence>
<evidence type="ECO:0000256" key="4">
    <source>
        <dbReference type="ARBA" id="ARBA00022475"/>
    </source>
</evidence>
<dbReference type="NCBIfam" id="TIGR02532">
    <property type="entry name" value="IV_pilin_GFxxxE"/>
    <property type="match status" value="1"/>
</dbReference>
<dbReference type="Proteomes" id="UP000321129">
    <property type="component" value="Unassembled WGS sequence"/>
</dbReference>
<comment type="subcellular location">
    <subcellularLocation>
        <location evidence="1">Cell inner membrane</location>
        <topology evidence="1">Single-pass membrane protein</topology>
    </subcellularLocation>
</comment>
<keyword evidence="6" id="KW-0997">Cell inner membrane</keyword>
<dbReference type="Pfam" id="PF07963">
    <property type="entry name" value="N_methyl"/>
    <property type="match status" value="1"/>
</dbReference>
<evidence type="ECO:0000256" key="9">
    <source>
        <dbReference type="ARBA" id="ARBA00023136"/>
    </source>
</evidence>
<gene>
    <name evidence="11" type="primary">gspJ</name>
    <name evidence="11" type="ORF">FSZ31_06465</name>
</gene>
<dbReference type="InterPro" id="IPR045584">
    <property type="entry name" value="Pilin-like"/>
</dbReference>
<organism evidence="11 12">
    <name type="scientific">Flavisphingopyxis soli</name>
    <dbReference type="NCBI Taxonomy" id="2601267"/>
    <lineage>
        <taxon>Bacteria</taxon>
        <taxon>Pseudomonadati</taxon>
        <taxon>Pseudomonadota</taxon>
        <taxon>Alphaproteobacteria</taxon>
        <taxon>Sphingomonadales</taxon>
        <taxon>Sphingopyxidaceae</taxon>
        <taxon>Flavisphingopyxis</taxon>
    </lineage>
</organism>
<dbReference type="RefSeq" id="WP_147122383.1">
    <property type="nucleotide sequence ID" value="NZ_VOPY01000001.1"/>
</dbReference>
<evidence type="ECO:0000256" key="2">
    <source>
        <dbReference type="ARBA" id="ARBA00011084"/>
    </source>
</evidence>
<accession>A0A5C6UP19</accession>
<evidence type="ECO:0000256" key="5">
    <source>
        <dbReference type="ARBA" id="ARBA00022481"/>
    </source>
</evidence>
<dbReference type="GO" id="GO:0005886">
    <property type="term" value="C:plasma membrane"/>
    <property type="evidence" value="ECO:0007669"/>
    <property type="project" value="UniProtKB-SubCell"/>
</dbReference>
<feature type="transmembrane region" description="Helical" evidence="10">
    <location>
        <begin position="15"/>
        <end position="39"/>
    </location>
</feature>
<keyword evidence="4" id="KW-1003">Cell membrane</keyword>
<dbReference type="NCBIfam" id="TIGR01711">
    <property type="entry name" value="gspJ"/>
    <property type="match status" value="1"/>
</dbReference>
<evidence type="ECO:0000256" key="7">
    <source>
        <dbReference type="ARBA" id="ARBA00022692"/>
    </source>
</evidence>
<comment type="caution">
    <text evidence="11">The sequence shown here is derived from an EMBL/GenBank/DDBJ whole genome shotgun (WGS) entry which is preliminary data.</text>
</comment>
<evidence type="ECO:0000256" key="6">
    <source>
        <dbReference type="ARBA" id="ARBA00022519"/>
    </source>
</evidence>
<dbReference type="AlphaFoldDB" id="A0A5C6UP19"/>
<keyword evidence="5" id="KW-0488">Methylation</keyword>
<evidence type="ECO:0000256" key="8">
    <source>
        <dbReference type="ARBA" id="ARBA00022989"/>
    </source>
</evidence>
<keyword evidence="12" id="KW-1185">Reference proteome</keyword>
<protein>
    <recommendedName>
        <fullName evidence="3">Type II secretion system protein J</fullName>
    </recommendedName>
</protein>
<dbReference type="InterPro" id="IPR051621">
    <property type="entry name" value="T2SS_protein_J"/>
</dbReference>
<proteinExistence type="inferred from homology"/>
<evidence type="ECO:0000313" key="12">
    <source>
        <dbReference type="Proteomes" id="UP000321129"/>
    </source>
</evidence>
<dbReference type="InterPro" id="IPR010055">
    <property type="entry name" value="T2SS_protein-GspJ"/>
</dbReference>
<dbReference type="GO" id="GO:0015627">
    <property type="term" value="C:type II protein secretion system complex"/>
    <property type="evidence" value="ECO:0007669"/>
    <property type="project" value="InterPro"/>
</dbReference>
<dbReference type="PANTHER" id="PTHR39583:SF2">
    <property type="entry name" value="TYPE II SECRETION SYSTEM PROTEIN J"/>
    <property type="match status" value="1"/>
</dbReference>
<dbReference type="EMBL" id="VOPY01000001">
    <property type="protein sequence ID" value="TXC74334.1"/>
    <property type="molecule type" value="Genomic_DNA"/>
</dbReference>
<dbReference type="GO" id="GO:0015628">
    <property type="term" value="P:protein secretion by the type II secretion system"/>
    <property type="evidence" value="ECO:0007669"/>
    <property type="project" value="InterPro"/>
</dbReference>
<dbReference type="InterPro" id="IPR012902">
    <property type="entry name" value="N_methyl_site"/>
</dbReference>
<dbReference type="PANTHER" id="PTHR39583">
    <property type="entry name" value="TYPE II SECRETION SYSTEM PROTEIN J-RELATED"/>
    <property type="match status" value="1"/>
</dbReference>